<comment type="caution">
    <text evidence="1">The sequence shown here is derived from an EMBL/GenBank/DDBJ whole genome shotgun (WGS) entry which is preliminary data.</text>
</comment>
<gene>
    <name evidence="1" type="ORF">CDAR_3221</name>
</gene>
<keyword evidence="2" id="KW-1185">Reference proteome</keyword>
<dbReference type="AlphaFoldDB" id="A0AAV4SZB2"/>
<organism evidence="1 2">
    <name type="scientific">Caerostris darwini</name>
    <dbReference type="NCBI Taxonomy" id="1538125"/>
    <lineage>
        <taxon>Eukaryota</taxon>
        <taxon>Metazoa</taxon>
        <taxon>Ecdysozoa</taxon>
        <taxon>Arthropoda</taxon>
        <taxon>Chelicerata</taxon>
        <taxon>Arachnida</taxon>
        <taxon>Araneae</taxon>
        <taxon>Araneomorphae</taxon>
        <taxon>Entelegynae</taxon>
        <taxon>Araneoidea</taxon>
        <taxon>Araneidae</taxon>
        <taxon>Caerostris</taxon>
    </lineage>
</organism>
<sequence>MTVGHRADNAAPLKRKHLLSRNLPALCGSCGNEEEVWGRCIDRKQCYNRVVNFLSNSFEVEDTPLPGMPVEVDEGKIKALSHTNRRIRNWIAERVN</sequence>
<reference evidence="1 2" key="1">
    <citation type="submission" date="2021-06" db="EMBL/GenBank/DDBJ databases">
        <title>Caerostris darwini draft genome.</title>
        <authorList>
            <person name="Kono N."/>
            <person name="Arakawa K."/>
        </authorList>
    </citation>
    <scope>NUCLEOTIDE SEQUENCE [LARGE SCALE GENOMIC DNA]</scope>
</reference>
<name>A0AAV4SZB2_9ARAC</name>
<evidence type="ECO:0000313" key="1">
    <source>
        <dbReference type="EMBL" id="GIY39788.1"/>
    </source>
</evidence>
<protein>
    <submittedName>
        <fullName evidence="1">Uncharacterized protein</fullName>
    </submittedName>
</protein>
<accession>A0AAV4SZB2</accession>
<evidence type="ECO:0000313" key="2">
    <source>
        <dbReference type="Proteomes" id="UP001054837"/>
    </source>
</evidence>
<dbReference type="EMBL" id="BPLQ01008840">
    <property type="protein sequence ID" value="GIY39788.1"/>
    <property type="molecule type" value="Genomic_DNA"/>
</dbReference>
<proteinExistence type="predicted"/>
<dbReference type="Proteomes" id="UP001054837">
    <property type="component" value="Unassembled WGS sequence"/>
</dbReference>